<dbReference type="AlphaFoldDB" id="A0A841AGE0"/>
<feature type="compositionally biased region" description="Pro residues" evidence="1">
    <location>
        <begin position="18"/>
        <end position="27"/>
    </location>
</feature>
<organism evidence="3 4">
    <name type="scientific">Brachybacterium aquaticum</name>
    <dbReference type="NCBI Taxonomy" id="1432564"/>
    <lineage>
        <taxon>Bacteria</taxon>
        <taxon>Bacillati</taxon>
        <taxon>Actinomycetota</taxon>
        <taxon>Actinomycetes</taxon>
        <taxon>Micrococcales</taxon>
        <taxon>Dermabacteraceae</taxon>
        <taxon>Brachybacterium</taxon>
    </lineage>
</organism>
<dbReference type="Proteomes" id="UP000588158">
    <property type="component" value="Unassembled WGS sequence"/>
</dbReference>
<comment type="caution">
    <text evidence="3">The sequence shown here is derived from an EMBL/GenBank/DDBJ whole genome shotgun (WGS) entry which is preliminary data.</text>
</comment>
<evidence type="ECO:0000256" key="1">
    <source>
        <dbReference type="SAM" id="MobiDB-lite"/>
    </source>
</evidence>
<dbReference type="Gene3D" id="3.40.50.1820">
    <property type="entry name" value="alpha/beta hydrolase"/>
    <property type="match status" value="1"/>
</dbReference>
<dbReference type="InterPro" id="IPR029058">
    <property type="entry name" value="AB_hydrolase_fold"/>
</dbReference>
<dbReference type="PRINTS" id="PR00111">
    <property type="entry name" value="ABHYDROLASE"/>
</dbReference>
<dbReference type="Pfam" id="PF12697">
    <property type="entry name" value="Abhydrolase_6"/>
    <property type="match status" value="1"/>
</dbReference>
<protein>
    <submittedName>
        <fullName evidence="3">Alpha-beta hydrolase superfamily lysophospholipase</fullName>
    </submittedName>
</protein>
<feature type="region of interest" description="Disordered" evidence="1">
    <location>
        <begin position="1"/>
        <end position="37"/>
    </location>
</feature>
<keyword evidence="4" id="KW-1185">Reference proteome</keyword>
<dbReference type="EMBL" id="JACHLZ010000001">
    <property type="protein sequence ID" value="MBB5832108.1"/>
    <property type="molecule type" value="Genomic_DNA"/>
</dbReference>
<feature type="domain" description="AB hydrolase-1" evidence="2">
    <location>
        <begin position="90"/>
        <end position="331"/>
    </location>
</feature>
<dbReference type="PANTHER" id="PTHR43798">
    <property type="entry name" value="MONOACYLGLYCEROL LIPASE"/>
    <property type="match status" value="1"/>
</dbReference>
<evidence type="ECO:0000313" key="3">
    <source>
        <dbReference type="EMBL" id="MBB5832108.1"/>
    </source>
</evidence>
<dbReference type="InterPro" id="IPR000073">
    <property type="entry name" value="AB_hydrolase_1"/>
</dbReference>
<name>A0A841AGE0_9MICO</name>
<reference evidence="3 4" key="1">
    <citation type="submission" date="2020-08" db="EMBL/GenBank/DDBJ databases">
        <title>Sequencing the genomes of 1000 actinobacteria strains.</title>
        <authorList>
            <person name="Klenk H.-P."/>
        </authorList>
    </citation>
    <scope>NUCLEOTIDE SEQUENCE [LARGE SCALE GENOMIC DNA]</scope>
    <source>
        <strain evidence="3 4">DSM 28796</strain>
    </source>
</reference>
<keyword evidence="3" id="KW-0378">Hydrolase</keyword>
<dbReference type="SUPFAM" id="SSF53474">
    <property type="entry name" value="alpha/beta-Hydrolases"/>
    <property type="match status" value="1"/>
</dbReference>
<gene>
    <name evidence="3" type="ORF">HNR70_001921</name>
</gene>
<dbReference type="InterPro" id="IPR050266">
    <property type="entry name" value="AB_hydrolase_sf"/>
</dbReference>
<dbReference type="GO" id="GO:0016787">
    <property type="term" value="F:hydrolase activity"/>
    <property type="evidence" value="ECO:0007669"/>
    <property type="project" value="UniProtKB-KW"/>
</dbReference>
<sequence length="343" mass="36790">MSDGPLPEDPLPEDPPPEDPPPGNPLPPDDDPEAGMDPRLVRQDIAPYAAFLSASRRRRLVEPEGTVWAWSGLNAVRELRHHQKDSPVRVIAVHGAGAHAAALWPVASQLAERGIDVRVPDLPGYGRTSMRDPKSVRYTDWIHMLGDMIEEGDDGRPLLLLGGSIGGMLALEVAARLPDQVSAVAATCLLDPADPEARARMTRFGGAGTAAMRMLPLVRGGLADRMLPVSALADVSSMGRVPALGALCARDPRGGGARMPLGFWRSYLEHPHEAVRTVPVPVTLLHPEHDAWTPLALSARTLHALPGPTDTVILRGGGHFPVEDRALDDLVTAIERIIARVVD</sequence>
<evidence type="ECO:0000259" key="2">
    <source>
        <dbReference type="Pfam" id="PF12697"/>
    </source>
</evidence>
<dbReference type="RefSeq" id="WP_221421120.1">
    <property type="nucleotide sequence ID" value="NZ_JACHLZ010000001.1"/>
</dbReference>
<proteinExistence type="predicted"/>
<accession>A0A841AGE0</accession>
<evidence type="ECO:0000313" key="4">
    <source>
        <dbReference type="Proteomes" id="UP000588158"/>
    </source>
</evidence>